<feature type="transmembrane region" description="Helical" evidence="1">
    <location>
        <begin position="12"/>
        <end position="32"/>
    </location>
</feature>
<organism evidence="2 3">
    <name type="scientific">Halalkalicoccus tibetensis</name>
    <dbReference type="NCBI Taxonomy" id="175632"/>
    <lineage>
        <taxon>Archaea</taxon>
        <taxon>Methanobacteriati</taxon>
        <taxon>Methanobacteriota</taxon>
        <taxon>Stenosarchaea group</taxon>
        <taxon>Halobacteria</taxon>
        <taxon>Halobacteriales</taxon>
        <taxon>Halococcaceae</taxon>
        <taxon>Halalkalicoccus</taxon>
    </lineage>
</organism>
<evidence type="ECO:0000313" key="3">
    <source>
        <dbReference type="Proteomes" id="UP001596312"/>
    </source>
</evidence>
<dbReference type="Proteomes" id="UP001596312">
    <property type="component" value="Unassembled WGS sequence"/>
</dbReference>
<dbReference type="RefSeq" id="WP_340602739.1">
    <property type="nucleotide sequence ID" value="NZ_JBBMXV010000001.1"/>
</dbReference>
<feature type="transmembrane region" description="Helical" evidence="1">
    <location>
        <begin position="38"/>
        <end position="59"/>
    </location>
</feature>
<proteinExistence type="predicted"/>
<keyword evidence="1" id="KW-1133">Transmembrane helix</keyword>
<evidence type="ECO:0000313" key="2">
    <source>
        <dbReference type="EMBL" id="MFC6904231.1"/>
    </source>
</evidence>
<comment type="caution">
    <text evidence="2">The sequence shown here is derived from an EMBL/GenBank/DDBJ whole genome shotgun (WGS) entry which is preliminary data.</text>
</comment>
<dbReference type="AlphaFoldDB" id="A0ABD5V386"/>
<keyword evidence="1" id="KW-0812">Transmembrane</keyword>
<accession>A0ABD5V386</accession>
<keyword evidence="3" id="KW-1185">Reference proteome</keyword>
<evidence type="ECO:0000256" key="1">
    <source>
        <dbReference type="SAM" id="Phobius"/>
    </source>
</evidence>
<sequence>MPSNPVERNFLTRFILGFAVIGLMSIGGGAVARPLVSMVGPIAGFIGALIVFVLFARWYTRYDASFAE</sequence>
<dbReference type="EMBL" id="JBHSXQ010000001">
    <property type="protein sequence ID" value="MFC6904231.1"/>
    <property type="molecule type" value="Genomic_DNA"/>
</dbReference>
<protein>
    <submittedName>
        <fullName evidence="2">Uncharacterized protein</fullName>
    </submittedName>
</protein>
<keyword evidence="1" id="KW-0472">Membrane</keyword>
<gene>
    <name evidence="2" type="ORF">ACFQGH_03355</name>
</gene>
<reference evidence="2 3" key="1">
    <citation type="journal article" date="2019" name="Int. J. Syst. Evol. Microbiol.">
        <title>The Global Catalogue of Microorganisms (GCM) 10K type strain sequencing project: providing services to taxonomists for standard genome sequencing and annotation.</title>
        <authorList>
            <consortium name="The Broad Institute Genomics Platform"/>
            <consortium name="The Broad Institute Genome Sequencing Center for Infectious Disease"/>
            <person name="Wu L."/>
            <person name="Ma J."/>
        </authorList>
    </citation>
    <scope>NUCLEOTIDE SEQUENCE [LARGE SCALE GENOMIC DNA]</scope>
    <source>
        <strain evidence="2 3">CGMCC 1.3240</strain>
    </source>
</reference>
<name>A0ABD5V386_9EURY</name>